<accession>A0A3N5Y356</accession>
<keyword evidence="1" id="KW-0597">Phosphoprotein</keyword>
<dbReference type="EMBL" id="RPOK01000002">
    <property type="protein sequence ID" value="RPJ67553.1"/>
    <property type="molecule type" value="Genomic_DNA"/>
</dbReference>
<feature type="modified residue" description="4-aspartylphosphate" evidence="1">
    <location>
        <position position="64"/>
    </location>
</feature>
<dbReference type="InterPro" id="IPR011990">
    <property type="entry name" value="TPR-like_helical_dom_sf"/>
</dbReference>
<evidence type="ECO:0000259" key="2">
    <source>
        <dbReference type="PROSITE" id="PS50110"/>
    </source>
</evidence>
<dbReference type="Proteomes" id="UP000275281">
    <property type="component" value="Unassembled WGS sequence"/>
</dbReference>
<dbReference type="OrthoDB" id="6377838at2"/>
<dbReference type="InterPro" id="IPR011006">
    <property type="entry name" value="CheY-like_superfamily"/>
</dbReference>
<dbReference type="SUPFAM" id="SSF48452">
    <property type="entry name" value="TPR-like"/>
    <property type="match status" value="1"/>
</dbReference>
<dbReference type="SMART" id="SM00448">
    <property type="entry name" value="REC"/>
    <property type="match status" value="1"/>
</dbReference>
<dbReference type="Pfam" id="PF00072">
    <property type="entry name" value="Response_reg"/>
    <property type="match status" value="1"/>
</dbReference>
<sequence>MQHNIFGHMDLQLRLAIVEDNATARTNLRSHLLPFGCFDIHSFSNGNELRSALKRQPIDVVIIDYHLGQHKNGVECIEGLKLSGHIKPSTGVFFITADRAPKTIAQIMELHPDMLIVKPYTMGMLTKHIEKYLVFRQLVTDVLNHMDNGIYDLALRHMKDLILDAQPVNANTHRFMPELNKLFARLLVYTGFYSSAVTLYDSILQRSDKVLWAQWGKIKCQYLLGEWSACENILQHLVKTNLTRDKAFEWLACLSAERELYEQTSDFLENIKVTDLTMSATKLITLAYRKQNKVIEGIDLLQRQREHNRSTRDRFEEFTYELAEFYIAIAEETPLKQREESLSQARKLIGMAARGESDMQLKLKKDVLLAYSATLEGDNEKAQKLIGDLNMLALQSAQPSAQFCAAKVLFSIGHKENGKALLNRAEAQLEKAEDQTWRSVMTIGLNDSEKTLGLDQQKAVDLNEEGMVLFANKQAEKAMPLFFEAFQRIPTMPAFSLNLLQCLVELNRTSFRHITTGHLLEQLSQLSLNQANQQRLDRIQKLMARESC</sequence>
<name>A0A3N5Y356_9ALTE</name>
<gene>
    <name evidence="3" type="ORF">DRW07_08545</name>
</gene>
<dbReference type="AlphaFoldDB" id="A0A3N5Y356"/>
<keyword evidence="4" id="KW-1185">Reference proteome</keyword>
<protein>
    <submittedName>
        <fullName evidence="3">Response regulator</fullName>
    </submittedName>
</protein>
<dbReference type="PROSITE" id="PS50110">
    <property type="entry name" value="RESPONSE_REGULATORY"/>
    <property type="match status" value="1"/>
</dbReference>
<comment type="caution">
    <text evidence="3">The sequence shown here is derived from an EMBL/GenBank/DDBJ whole genome shotgun (WGS) entry which is preliminary data.</text>
</comment>
<evidence type="ECO:0000313" key="4">
    <source>
        <dbReference type="Proteomes" id="UP000275281"/>
    </source>
</evidence>
<dbReference type="Gene3D" id="1.25.40.10">
    <property type="entry name" value="Tetratricopeptide repeat domain"/>
    <property type="match status" value="1"/>
</dbReference>
<dbReference type="InterPro" id="IPR001789">
    <property type="entry name" value="Sig_transdc_resp-reg_receiver"/>
</dbReference>
<dbReference type="Gene3D" id="3.40.50.2300">
    <property type="match status" value="1"/>
</dbReference>
<dbReference type="RefSeq" id="WP_124027453.1">
    <property type="nucleotide sequence ID" value="NZ_JBHRSN010000015.1"/>
</dbReference>
<dbReference type="SUPFAM" id="SSF52172">
    <property type="entry name" value="CheY-like"/>
    <property type="match status" value="1"/>
</dbReference>
<reference evidence="3 4" key="1">
    <citation type="submission" date="2018-11" db="EMBL/GenBank/DDBJ databases">
        <authorList>
            <person name="Ye M.-Q."/>
            <person name="Du Z.-J."/>
        </authorList>
    </citation>
    <scope>NUCLEOTIDE SEQUENCE [LARGE SCALE GENOMIC DNA]</scope>
    <source>
        <strain evidence="3 4">U0105</strain>
    </source>
</reference>
<organism evidence="3 4">
    <name type="scientific">Alteromonas sediminis</name>
    <dbReference type="NCBI Taxonomy" id="2259342"/>
    <lineage>
        <taxon>Bacteria</taxon>
        <taxon>Pseudomonadati</taxon>
        <taxon>Pseudomonadota</taxon>
        <taxon>Gammaproteobacteria</taxon>
        <taxon>Alteromonadales</taxon>
        <taxon>Alteromonadaceae</taxon>
        <taxon>Alteromonas/Salinimonas group</taxon>
        <taxon>Alteromonas</taxon>
    </lineage>
</organism>
<proteinExistence type="predicted"/>
<dbReference type="GO" id="GO:0000160">
    <property type="term" value="P:phosphorelay signal transduction system"/>
    <property type="evidence" value="ECO:0007669"/>
    <property type="project" value="InterPro"/>
</dbReference>
<evidence type="ECO:0000313" key="3">
    <source>
        <dbReference type="EMBL" id="RPJ67553.1"/>
    </source>
</evidence>
<feature type="domain" description="Response regulatory" evidence="2">
    <location>
        <begin position="14"/>
        <end position="133"/>
    </location>
</feature>
<evidence type="ECO:0000256" key="1">
    <source>
        <dbReference type="PROSITE-ProRule" id="PRU00169"/>
    </source>
</evidence>